<feature type="domain" description="Rhodanese" evidence="1">
    <location>
        <begin position="22"/>
        <end position="112"/>
    </location>
</feature>
<dbReference type="Proteomes" id="UP000176562">
    <property type="component" value="Chromosome"/>
</dbReference>
<dbReference type="Gene3D" id="3.40.250.10">
    <property type="entry name" value="Rhodanese-like domain"/>
    <property type="match status" value="1"/>
</dbReference>
<accession>A0A1D9MCG1</accession>
<dbReference type="PANTHER" id="PTHR43031">
    <property type="entry name" value="FAD-DEPENDENT OXIDOREDUCTASE"/>
    <property type="match status" value="1"/>
</dbReference>
<name>A0A1D9MCG1_9RHOB</name>
<evidence type="ECO:0000313" key="2">
    <source>
        <dbReference type="EMBL" id="AOZ69564.1"/>
    </source>
</evidence>
<sequence>MNDFKELPELREMCPTSSRKALGDGAVLLDLRAAADVARVGFAGCKVIAIPLEALEERLGELPQGRQIIAVAETPEGAKKAGYFLLYQGFERVAAMNPGLARWVAKGFPTYGDTAALGGSCGAGCCCA</sequence>
<proteinExistence type="predicted"/>
<organism evidence="2 3">
    <name type="scientific">Rhodobacter xanthinilyticus</name>
    <dbReference type="NCBI Taxonomy" id="1850250"/>
    <lineage>
        <taxon>Bacteria</taxon>
        <taxon>Pseudomonadati</taxon>
        <taxon>Pseudomonadota</taxon>
        <taxon>Alphaproteobacteria</taxon>
        <taxon>Rhodobacterales</taxon>
        <taxon>Rhodobacter group</taxon>
        <taxon>Rhodobacter</taxon>
    </lineage>
</organism>
<reference evidence="2 3" key="1">
    <citation type="submission" date="2016-10" db="EMBL/GenBank/DDBJ databases">
        <title>Rhodobacter sp. LPB0142, isolated from sea water.</title>
        <authorList>
            <person name="Kim E."/>
            <person name="Yi H."/>
        </authorList>
    </citation>
    <scope>NUCLEOTIDE SEQUENCE [LARGE SCALE GENOMIC DNA]</scope>
    <source>
        <strain evidence="2 3">LPB0142</strain>
    </source>
</reference>
<keyword evidence="3" id="KW-1185">Reference proteome</keyword>
<evidence type="ECO:0000259" key="1">
    <source>
        <dbReference type="PROSITE" id="PS50206"/>
    </source>
</evidence>
<dbReference type="InterPro" id="IPR036873">
    <property type="entry name" value="Rhodanese-like_dom_sf"/>
</dbReference>
<dbReference type="AlphaFoldDB" id="A0A1D9MCG1"/>
<dbReference type="SUPFAM" id="SSF52821">
    <property type="entry name" value="Rhodanese/Cell cycle control phosphatase"/>
    <property type="match status" value="1"/>
</dbReference>
<dbReference type="STRING" id="1850250.LPB142_09760"/>
<evidence type="ECO:0000313" key="3">
    <source>
        <dbReference type="Proteomes" id="UP000176562"/>
    </source>
</evidence>
<dbReference type="InterPro" id="IPR050229">
    <property type="entry name" value="GlpE_sulfurtransferase"/>
</dbReference>
<dbReference type="RefSeq" id="WP_071166256.1">
    <property type="nucleotide sequence ID" value="NZ_CP017781.1"/>
</dbReference>
<dbReference type="KEGG" id="rhp:LPB142_09760"/>
<protein>
    <recommendedName>
        <fullName evidence="1">Rhodanese domain-containing protein</fullName>
    </recommendedName>
</protein>
<dbReference type="PANTHER" id="PTHR43031:SF16">
    <property type="entry name" value="OXIDOREDUCTASE"/>
    <property type="match status" value="1"/>
</dbReference>
<dbReference type="InterPro" id="IPR001763">
    <property type="entry name" value="Rhodanese-like_dom"/>
</dbReference>
<dbReference type="EMBL" id="CP017781">
    <property type="protein sequence ID" value="AOZ69564.1"/>
    <property type="molecule type" value="Genomic_DNA"/>
</dbReference>
<dbReference type="SMART" id="SM00450">
    <property type="entry name" value="RHOD"/>
    <property type="match status" value="1"/>
</dbReference>
<dbReference type="PROSITE" id="PS50206">
    <property type="entry name" value="RHODANESE_3"/>
    <property type="match status" value="1"/>
</dbReference>
<gene>
    <name evidence="2" type="ORF">LPB142_09760</name>
</gene>